<evidence type="ECO:0000313" key="3">
    <source>
        <dbReference type="Proteomes" id="UP000019116"/>
    </source>
</evidence>
<organism evidence="2">
    <name type="scientific">Triticum aestivum</name>
    <name type="common">Wheat</name>
    <dbReference type="NCBI Taxonomy" id="4565"/>
    <lineage>
        <taxon>Eukaryota</taxon>
        <taxon>Viridiplantae</taxon>
        <taxon>Streptophyta</taxon>
        <taxon>Embryophyta</taxon>
        <taxon>Tracheophyta</taxon>
        <taxon>Spermatophyta</taxon>
        <taxon>Magnoliopsida</taxon>
        <taxon>Liliopsida</taxon>
        <taxon>Poales</taxon>
        <taxon>Poaceae</taxon>
        <taxon>BOP clade</taxon>
        <taxon>Pooideae</taxon>
        <taxon>Triticodae</taxon>
        <taxon>Triticeae</taxon>
        <taxon>Triticinae</taxon>
        <taxon>Triticum</taxon>
    </lineage>
</organism>
<reference evidence="2" key="1">
    <citation type="submission" date="2018-08" db="EMBL/GenBank/DDBJ databases">
        <authorList>
            <person name="Rossello M."/>
        </authorList>
    </citation>
    <scope>NUCLEOTIDE SEQUENCE [LARGE SCALE GENOMIC DNA]</scope>
    <source>
        <strain evidence="2">cv. Chinese Spring</strain>
    </source>
</reference>
<proteinExistence type="predicted"/>
<dbReference type="Gramene" id="TraesRN6A0100380700.5">
    <property type="protein sequence ID" value="TraesRN6A0100380700.5"/>
    <property type="gene ID" value="TraesRN6A0100380700"/>
</dbReference>
<dbReference type="Proteomes" id="UP000019116">
    <property type="component" value="Chromosome 6A"/>
</dbReference>
<keyword evidence="3" id="KW-1185">Reference proteome</keyword>
<dbReference type="Gramene" id="TraesCS6A03G0409500.5">
    <property type="protein sequence ID" value="TraesCS6A03G0409500.5.CDS"/>
    <property type="gene ID" value="TraesCS6A03G0409500"/>
</dbReference>
<feature type="region of interest" description="Disordered" evidence="1">
    <location>
        <begin position="104"/>
        <end position="135"/>
    </location>
</feature>
<protein>
    <submittedName>
        <fullName evidence="2">Uncharacterized protein</fullName>
    </submittedName>
</protein>
<evidence type="ECO:0000256" key="1">
    <source>
        <dbReference type="SAM" id="MobiDB-lite"/>
    </source>
</evidence>
<dbReference type="EnsemblPlants" id="TraesCS6A02G166800.5">
    <property type="protein sequence ID" value="TraesCS6A02G166800.5"/>
    <property type="gene ID" value="TraesCS6A02G166800"/>
</dbReference>
<dbReference type="OrthoDB" id="410307at2759"/>
<feature type="region of interest" description="Disordered" evidence="1">
    <location>
        <begin position="1"/>
        <end position="52"/>
    </location>
</feature>
<dbReference type="AlphaFoldDB" id="A0A3B6NMA3"/>
<sequence>MSSASAPRDDAAIPPSVATPRYARSYSDGRLSIDSSDRPIVAREEEEGRSDVISRRTKRMTYSRELLLAVGSLEACKLLPADADLAKHPDDAALWVPSQTLAARSAGGAPGGLGDQELPRRNRGERAEGSTVLSY</sequence>
<accession>A0A3B6NMA3</accession>
<reference evidence="2" key="2">
    <citation type="submission" date="2018-10" db="UniProtKB">
        <authorList>
            <consortium name="EnsemblPlants"/>
        </authorList>
    </citation>
    <scope>IDENTIFICATION</scope>
</reference>
<feature type="compositionally biased region" description="Basic and acidic residues" evidence="1">
    <location>
        <begin position="117"/>
        <end position="128"/>
    </location>
</feature>
<evidence type="ECO:0000313" key="2">
    <source>
        <dbReference type="EnsemblPlants" id="TraesCS6A02G166800.5"/>
    </source>
</evidence>
<name>A0A3B6NMA3_WHEAT</name>
<dbReference type="Gramene" id="TraesCS6A02G166800.5">
    <property type="protein sequence ID" value="TraesCS6A02G166800.5"/>
    <property type="gene ID" value="TraesCS6A02G166800"/>
</dbReference>